<dbReference type="InterPro" id="IPR001781">
    <property type="entry name" value="Znf_LIM"/>
</dbReference>
<dbReference type="SMART" id="SM00132">
    <property type="entry name" value="LIM"/>
    <property type="match status" value="2"/>
</dbReference>
<dbReference type="GO" id="GO:0030018">
    <property type="term" value="C:Z disc"/>
    <property type="evidence" value="ECO:0007669"/>
    <property type="project" value="TreeGrafter"/>
</dbReference>
<gene>
    <name evidence="7" type="ORF">QR680_013374</name>
</gene>
<evidence type="ECO:0000256" key="4">
    <source>
        <dbReference type="ARBA" id="ARBA00023038"/>
    </source>
</evidence>
<dbReference type="AlphaFoldDB" id="A0AA39M1G1"/>
<evidence type="ECO:0000313" key="8">
    <source>
        <dbReference type="Proteomes" id="UP001175271"/>
    </source>
</evidence>
<dbReference type="GO" id="GO:0003712">
    <property type="term" value="F:transcription coregulator activity"/>
    <property type="evidence" value="ECO:0007669"/>
    <property type="project" value="TreeGrafter"/>
</dbReference>
<keyword evidence="3 5" id="KW-0862">Zinc</keyword>
<keyword evidence="2" id="KW-0677">Repeat</keyword>
<dbReference type="PANTHER" id="PTHR24205:SF16">
    <property type="entry name" value="GH01042P-RELATED"/>
    <property type="match status" value="1"/>
</dbReference>
<keyword evidence="8" id="KW-1185">Reference proteome</keyword>
<dbReference type="PANTHER" id="PTHR24205">
    <property type="entry name" value="FOUR AND A HALF LIM DOMAINS PROTEIN"/>
    <property type="match status" value="1"/>
</dbReference>
<accession>A0AA39M1G1</accession>
<evidence type="ECO:0000256" key="2">
    <source>
        <dbReference type="ARBA" id="ARBA00022737"/>
    </source>
</evidence>
<dbReference type="SUPFAM" id="SSF57716">
    <property type="entry name" value="Glucocorticoid receptor-like (DNA-binding domain)"/>
    <property type="match status" value="1"/>
</dbReference>
<comment type="caution">
    <text evidence="7">The sequence shown here is derived from an EMBL/GenBank/DDBJ whole genome shotgun (WGS) entry which is preliminary data.</text>
</comment>
<evidence type="ECO:0000256" key="1">
    <source>
        <dbReference type="ARBA" id="ARBA00022723"/>
    </source>
</evidence>
<dbReference type="Gene3D" id="2.10.110.10">
    <property type="entry name" value="Cysteine Rich Protein"/>
    <property type="match status" value="2"/>
</dbReference>
<evidence type="ECO:0000256" key="5">
    <source>
        <dbReference type="PROSITE-ProRule" id="PRU00125"/>
    </source>
</evidence>
<dbReference type="CDD" id="cd08368">
    <property type="entry name" value="LIM"/>
    <property type="match status" value="1"/>
</dbReference>
<dbReference type="Pfam" id="PF00412">
    <property type="entry name" value="LIM"/>
    <property type="match status" value="2"/>
</dbReference>
<sequence>MPKKHCCPQCAKPIGLEQAIFANGKLWHVKHFMCTLCAVVIGAGEGYHRLDEKSQACDHCFEEHFAPKCHKCRRGISSDLVVALESSWHRECLRCCKCEKTLRKKMLQDAFEKPLDRDCFWGQRLIHQIVSEAEKERF</sequence>
<keyword evidence="4 5" id="KW-0440">LIM domain</keyword>
<evidence type="ECO:0000313" key="7">
    <source>
        <dbReference type="EMBL" id="KAK0418111.1"/>
    </source>
</evidence>
<dbReference type="GO" id="GO:0046872">
    <property type="term" value="F:metal ion binding"/>
    <property type="evidence" value="ECO:0007669"/>
    <property type="project" value="UniProtKB-KW"/>
</dbReference>
<dbReference type="PROSITE" id="PS50023">
    <property type="entry name" value="LIM_DOMAIN_2"/>
    <property type="match status" value="1"/>
</dbReference>
<keyword evidence="1 5" id="KW-0479">Metal-binding</keyword>
<dbReference type="GO" id="GO:0005634">
    <property type="term" value="C:nucleus"/>
    <property type="evidence" value="ECO:0007669"/>
    <property type="project" value="TreeGrafter"/>
</dbReference>
<dbReference type="EMBL" id="JAUCMV010000002">
    <property type="protein sequence ID" value="KAK0418111.1"/>
    <property type="molecule type" value="Genomic_DNA"/>
</dbReference>
<name>A0AA39M1G1_9BILA</name>
<evidence type="ECO:0000259" key="6">
    <source>
        <dbReference type="PROSITE" id="PS50023"/>
    </source>
</evidence>
<evidence type="ECO:0000256" key="3">
    <source>
        <dbReference type="ARBA" id="ARBA00022833"/>
    </source>
</evidence>
<organism evidence="7 8">
    <name type="scientific">Steinernema hermaphroditum</name>
    <dbReference type="NCBI Taxonomy" id="289476"/>
    <lineage>
        <taxon>Eukaryota</taxon>
        <taxon>Metazoa</taxon>
        <taxon>Ecdysozoa</taxon>
        <taxon>Nematoda</taxon>
        <taxon>Chromadorea</taxon>
        <taxon>Rhabditida</taxon>
        <taxon>Tylenchina</taxon>
        <taxon>Panagrolaimomorpha</taxon>
        <taxon>Strongyloidoidea</taxon>
        <taxon>Steinernematidae</taxon>
        <taxon>Steinernema</taxon>
    </lineage>
</organism>
<dbReference type="Proteomes" id="UP001175271">
    <property type="component" value="Unassembled WGS sequence"/>
</dbReference>
<protein>
    <recommendedName>
        <fullName evidence="6">LIM zinc-binding domain-containing protein</fullName>
    </recommendedName>
</protein>
<proteinExistence type="predicted"/>
<reference evidence="7" key="1">
    <citation type="submission" date="2023-06" db="EMBL/GenBank/DDBJ databases">
        <title>Genomic analysis of the entomopathogenic nematode Steinernema hermaphroditum.</title>
        <authorList>
            <person name="Schwarz E.M."/>
            <person name="Heppert J.K."/>
            <person name="Baniya A."/>
            <person name="Schwartz H.T."/>
            <person name="Tan C.-H."/>
            <person name="Antoshechkin I."/>
            <person name="Sternberg P.W."/>
            <person name="Goodrich-Blair H."/>
            <person name="Dillman A.R."/>
        </authorList>
    </citation>
    <scope>NUCLEOTIDE SEQUENCE</scope>
    <source>
        <strain evidence="7">PS9179</strain>
        <tissue evidence="7">Whole animal</tissue>
    </source>
</reference>
<feature type="domain" description="LIM zinc-binding" evidence="6">
    <location>
        <begin position="5"/>
        <end position="67"/>
    </location>
</feature>
<dbReference type="PROSITE" id="PS00478">
    <property type="entry name" value="LIM_DOMAIN_1"/>
    <property type="match status" value="2"/>
</dbReference>